<comment type="caution">
    <text evidence="1">The sequence shown here is derived from an EMBL/GenBank/DDBJ whole genome shotgun (WGS) entry which is preliminary data.</text>
</comment>
<sequence length="52" mass="5949">MKIREKFEDCAIGEGVKAASVAISGSPYPIDIWDIRKVPLENGDEFVWVRRR</sequence>
<evidence type="ECO:0000313" key="1">
    <source>
        <dbReference type="EMBL" id="MBK1818014.1"/>
    </source>
</evidence>
<reference evidence="1" key="1">
    <citation type="submission" date="2021-01" db="EMBL/GenBank/DDBJ databases">
        <title>Modified the classification status of verrucomicrobia.</title>
        <authorList>
            <person name="Feng X."/>
        </authorList>
    </citation>
    <scope>NUCLEOTIDE SEQUENCE</scope>
    <source>
        <strain evidence="1">JCM 18052</strain>
    </source>
</reference>
<dbReference type="Proteomes" id="UP000600139">
    <property type="component" value="Unassembled WGS sequence"/>
</dbReference>
<evidence type="ECO:0000313" key="2">
    <source>
        <dbReference type="Proteomes" id="UP000600139"/>
    </source>
</evidence>
<proteinExistence type="predicted"/>
<dbReference type="RefSeq" id="WP_200352969.1">
    <property type="nucleotide sequence ID" value="NZ_BAABHZ010000002.1"/>
</dbReference>
<keyword evidence="2" id="KW-1185">Reference proteome</keyword>
<organism evidence="1 2">
    <name type="scientific">Luteolibacter yonseiensis</name>
    <dbReference type="NCBI Taxonomy" id="1144680"/>
    <lineage>
        <taxon>Bacteria</taxon>
        <taxon>Pseudomonadati</taxon>
        <taxon>Verrucomicrobiota</taxon>
        <taxon>Verrucomicrobiia</taxon>
        <taxon>Verrucomicrobiales</taxon>
        <taxon>Verrucomicrobiaceae</taxon>
        <taxon>Luteolibacter</taxon>
    </lineage>
</organism>
<protein>
    <submittedName>
        <fullName evidence="1">Uncharacterized protein</fullName>
    </submittedName>
</protein>
<accession>A0A934RAI3</accession>
<dbReference type="EMBL" id="JAENIK010000013">
    <property type="protein sequence ID" value="MBK1818014.1"/>
    <property type="molecule type" value="Genomic_DNA"/>
</dbReference>
<dbReference type="AlphaFoldDB" id="A0A934RAI3"/>
<name>A0A934RAI3_9BACT</name>
<gene>
    <name evidence="1" type="ORF">JIN84_20495</name>
</gene>